<dbReference type="Proteomes" id="UP000005824">
    <property type="component" value="Unassembled WGS sequence"/>
</dbReference>
<dbReference type="GO" id="GO:0006355">
    <property type="term" value="P:regulation of DNA-templated transcription"/>
    <property type="evidence" value="ECO:0007669"/>
    <property type="project" value="InterPro"/>
</dbReference>
<dbReference type="eggNOG" id="COG2197">
    <property type="taxonomic scope" value="Bacteria"/>
</dbReference>
<keyword evidence="2" id="KW-0238">DNA-binding</keyword>
<organism evidence="6 7">
    <name type="scientific">Chthoniobacter flavus Ellin428</name>
    <dbReference type="NCBI Taxonomy" id="497964"/>
    <lineage>
        <taxon>Bacteria</taxon>
        <taxon>Pseudomonadati</taxon>
        <taxon>Verrucomicrobiota</taxon>
        <taxon>Spartobacteria</taxon>
        <taxon>Chthoniobacterales</taxon>
        <taxon>Chthoniobacteraceae</taxon>
        <taxon>Chthoniobacter</taxon>
    </lineage>
</organism>
<dbReference type="InterPro" id="IPR000792">
    <property type="entry name" value="Tscrpt_reg_LuxR_C"/>
</dbReference>
<dbReference type="PRINTS" id="PR00038">
    <property type="entry name" value="HTHLUXR"/>
</dbReference>
<protein>
    <submittedName>
        <fullName evidence="6">Two component transcriptional regulator, LuxR family</fullName>
    </submittedName>
</protein>
<dbReference type="PANTHER" id="PTHR43214">
    <property type="entry name" value="TWO-COMPONENT RESPONSE REGULATOR"/>
    <property type="match status" value="1"/>
</dbReference>
<accession>B4CV47</accession>
<dbReference type="AlphaFoldDB" id="B4CV47"/>
<dbReference type="InParanoid" id="B4CV47"/>
<dbReference type="SUPFAM" id="SSF46894">
    <property type="entry name" value="C-terminal effector domain of the bipartite response regulators"/>
    <property type="match status" value="1"/>
</dbReference>
<dbReference type="Gene3D" id="3.40.50.2300">
    <property type="match status" value="1"/>
</dbReference>
<dbReference type="GO" id="GO:0003677">
    <property type="term" value="F:DNA binding"/>
    <property type="evidence" value="ECO:0007669"/>
    <property type="project" value="UniProtKB-KW"/>
</dbReference>
<keyword evidence="7" id="KW-1185">Reference proteome</keyword>
<dbReference type="RefSeq" id="WP_006977887.1">
    <property type="nucleotide sequence ID" value="NZ_ABVL01000001.1"/>
</dbReference>
<evidence type="ECO:0000313" key="6">
    <source>
        <dbReference type="EMBL" id="EDY22435.1"/>
    </source>
</evidence>
<evidence type="ECO:0000259" key="5">
    <source>
        <dbReference type="PROSITE" id="PS50110"/>
    </source>
</evidence>
<dbReference type="InterPro" id="IPR001789">
    <property type="entry name" value="Sig_transdc_resp-reg_receiver"/>
</dbReference>
<feature type="domain" description="Response regulatory" evidence="5">
    <location>
        <begin position="7"/>
        <end position="123"/>
    </location>
</feature>
<dbReference type="SMART" id="SM00421">
    <property type="entry name" value="HTH_LUXR"/>
    <property type="match status" value="1"/>
</dbReference>
<proteinExistence type="predicted"/>
<dbReference type="PROSITE" id="PS50043">
    <property type="entry name" value="HTH_LUXR_2"/>
    <property type="match status" value="1"/>
</dbReference>
<evidence type="ECO:0000259" key="4">
    <source>
        <dbReference type="PROSITE" id="PS50043"/>
    </source>
</evidence>
<dbReference type="CDD" id="cd06170">
    <property type="entry name" value="LuxR_C_like"/>
    <property type="match status" value="1"/>
</dbReference>
<dbReference type="CDD" id="cd17535">
    <property type="entry name" value="REC_NarL-like"/>
    <property type="match status" value="1"/>
</dbReference>
<evidence type="ECO:0000256" key="2">
    <source>
        <dbReference type="ARBA" id="ARBA00023125"/>
    </source>
</evidence>
<dbReference type="EMBL" id="ABVL01000001">
    <property type="protein sequence ID" value="EDY22435.1"/>
    <property type="molecule type" value="Genomic_DNA"/>
</dbReference>
<dbReference type="InterPro" id="IPR011006">
    <property type="entry name" value="CheY-like_superfamily"/>
</dbReference>
<feature type="modified residue" description="4-aspartylphosphate" evidence="3">
    <location>
        <position position="58"/>
    </location>
</feature>
<dbReference type="Pfam" id="PF00072">
    <property type="entry name" value="Response_reg"/>
    <property type="match status" value="1"/>
</dbReference>
<dbReference type="SMART" id="SM00448">
    <property type="entry name" value="REC"/>
    <property type="match status" value="1"/>
</dbReference>
<name>B4CV47_9BACT</name>
<evidence type="ECO:0000313" key="7">
    <source>
        <dbReference type="Proteomes" id="UP000005824"/>
    </source>
</evidence>
<dbReference type="Pfam" id="PF00196">
    <property type="entry name" value="GerE"/>
    <property type="match status" value="1"/>
</dbReference>
<reference evidence="6 7" key="1">
    <citation type="journal article" date="2011" name="J. Bacteriol.">
        <title>Genome sequence of Chthoniobacter flavus Ellin428, an aerobic heterotrophic soil bacterium.</title>
        <authorList>
            <person name="Kant R."/>
            <person name="van Passel M.W."/>
            <person name="Palva A."/>
            <person name="Lucas S."/>
            <person name="Lapidus A."/>
            <person name="Glavina Del Rio T."/>
            <person name="Dalin E."/>
            <person name="Tice H."/>
            <person name="Bruce D."/>
            <person name="Goodwin L."/>
            <person name="Pitluck S."/>
            <person name="Larimer F.W."/>
            <person name="Land M.L."/>
            <person name="Hauser L."/>
            <person name="Sangwan P."/>
            <person name="de Vos W.M."/>
            <person name="Janssen P.H."/>
            <person name="Smidt H."/>
        </authorList>
    </citation>
    <scope>NUCLEOTIDE SEQUENCE [LARGE SCALE GENOMIC DNA]</scope>
    <source>
        <strain evidence="6 7">Ellin428</strain>
    </source>
</reference>
<dbReference type="InterPro" id="IPR039420">
    <property type="entry name" value="WalR-like"/>
</dbReference>
<feature type="domain" description="HTH luxR-type" evidence="4">
    <location>
        <begin position="139"/>
        <end position="204"/>
    </location>
</feature>
<sequence>MKTAAIGVLLVDDHFMVRRGLAVALRVEKDLAVVAEAGNCEEMLAAYRQHRPDVVLLDWRLPGPNGAEATALLREEHPGARVLMLSALDGDEHIHLAVRAGAAGYVLKSAERGEIIQAIRAVHGGKSYFSPGLEALLHDRARKVEISPREREVLVRAAAGERNKEIGDHLGISEATVKVFMARIFQKLDARDRAHAVVIAIKRGIIDPS</sequence>
<dbReference type="FunCoup" id="B4CV47">
    <property type="interactions" value="421"/>
</dbReference>
<dbReference type="InterPro" id="IPR058245">
    <property type="entry name" value="NreC/VraR/RcsB-like_REC"/>
</dbReference>
<dbReference type="STRING" id="497964.CfE428DRAFT_0560"/>
<dbReference type="PROSITE" id="PS50110">
    <property type="entry name" value="RESPONSE_REGULATORY"/>
    <property type="match status" value="1"/>
</dbReference>
<dbReference type="PANTHER" id="PTHR43214:SF43">
    <property type="entry name" value="TWO-COMPONENT RESPONSE REGULATOR"/>
    <property type="match status" value="1"/>
</dbReference>
<comment type="caution">
    <text evidence="6">The sequence shown here is derived from an EMBL/GenBank/DDBJ whole genome shotgun (WGS) entry which is preliminary data.</text>
</comment>
<keyword evidence="1 3" id="KW-0597">Phosphoprotein</keyword>
<dbReference type="InterPro" id="IPR016032">
    <property type="entry name" value="Sig_transdc_resp-reg_C-effctor"/>
</dbReference>
<evidence type="ECO:0000256" key="3">
    <source>
        <dbReference type="PROSITE-ProRule" id="PRU00169"/>
    </source>
</evidence>
<dbReference type="SUPFAM" id="SSF52172">
    <property type="entry name" value="CheY-like"/>
    <property type="match status" value="1"/>
</dbReference>
<gene>
    <name evidence="6" type="ORF">CfE428DRAFT_0560</name>
</gene>
<dbReference type="GO" id="GO:0000160">
    <property type="term" value="P:phosphorelay signal transduction system"/>
    <property type="evidence" value="ECO:0007669"/>
    <property type="project" value="InterPro"/>
</dbReference>
<evidence type="ECO:0000256" key="1">
    <source>
        <dbReference type="ARBA" id="ARBA00022553"/>
    </source>
</evidence>
<dbReference type="PROSITE" id="PS00622">
    <property type="entry name" value="HTH_LUXR_1"/>
    <property type="match status" value="1"/>
</dbReference>